<dbReference type="Gene3D" id="3.40.50.2060">
    <property type="match status" value="1"/>
</dbReference>
<dbReference type="PANTHER" id="PTHR11679">
    <property type="entry name" value="VESICLE PROTEIN SORTING-ASSOCIATED"/>
    <property type="match status" value="1"/>
</dbReference>
<dbReference type="PIRSF" id="PIRSF005715">
    <property type="entry name" value="VPS45_Sec1"/>
    <property type="match status" value="1"/>
</dbReference>
<reference evidence="2 3" key="1">
    <citation type="submission" date="2016-03" db="EMBL/GenBank/DDBJ databases">
        <title>How can Kluyveromyces marxianus grow so fast - potential evolutionary course in Saccharomyces Complex revealed by comparative genomics.</title>
        <authorList>
            <person name="Mo W."/>
            <person name="Lu W."/>
            <person name="Yang X."/>
            <person name="Qi J."/>
            <person name="Lv H."/>
        </authorList>
    </citation>
    <scope>NUCLEOTIDE SEQUENCE [LARGE SCALE GENOMIC DNA]</scope>
    <source>
        <strain evidence="2 3">FIM1</strain>
    </source>
</reference>
<dbReference type="Gene3D" id="3.40.50.1910">
    <property type="match status" value="1"/>
</dbReference>
<evidence type="ECO:0000313" key="3">
    <source>
        <dbReference type="Proteomes" id="UP000422736"/>
    </source>
</evidence>
<dbReference type="InterPro" id="IPR001619">
    <property type="entry name" value="Sec1-like"/>
</dbReference>
<proteinExistence type="inferred from homology"/>
<dbReference type="Gene3D" id="1.25.40.60">
    <property type="match status" value="1"/>
</dbReference>
<name>A0ABX6F3D1_KLUMA</name>
<comment type="similarity">
    <text evidence="1">Belongs to the STXBP/unc-18/SEC1 family.</text>
</comment>
<evidence type="ECO:0000256" key="1">
    <source>
        <dbReference type="ARBA" id="ARBA00009884"/>
    </source>
</evidence>
<dbReference type="InterPro" id="IPR027482">
    <property type="entry name" value="Sec1-like_dom2"/>
</dbReference>
<dbReference type="Proteomes" id="UP000422736">
    <property type="component" value="Chromosome 5"/>
</dbReference>
<reference evidence="2 3" key="2">
    <citation type="submission" date="2019-11" db="EMBL/GenBank/DDBJ databases">
        <authorList>
            <person name="Lu H."/>
        </authorList>
    </citation>
    <scope>NUCLEOTIDE SEQUENCE [LARGE SCALE GENOMIC DNA]</scope>
    <source>
        <strain evidence="2 3">FIM1</strain>
    </source>
</reference>
<sequence length="642" mass="72684">MSNTEYSLRDRQIMSIQRMLSFNSDKGTEMVADNLDEQEITWKVLIMDARSTAIVSSVMRVNDLLKSNVTVHSVITQQRSPLPDVPAVYFVEPTEVNIDLIVQDLKEDKYSEFYINFTTTLKRDLLESFASKASATGKSDRIKQVYDQYLDFVVTEPEMFSLEIPDSYKIVNSPQSSEDAITELCDSIASGIFNAIVTIGTIPIIRAQRGGAAEMVAQKLEAKLRDYVNGTRSSSNTTTSFERLVLVLVDRNIDIASMFAHSWIYQCLVFDIFKLSRNTITMTTTNEQNEDVTKKMDIDPHDFFWTANSHLPFPDAVENVETELSNYKREAEEITKKTGVSNLTDLDPSGQNDTLQIQEAVKKLPELTAKKATIDTHMTVLAGLLKQLESKGLDSFFELEQSPDSSKTRQEFLTALKDGRTNNIEDKVRTYIIMYLTAQETLPSDFVQQVEKYFESVEYDTTALKYIYDLRHMFKLSSMALQNKSLETNTSANKNSQDGNASQLLSGLSNRLYGLTEGKIQGVGSLLSGIKKLLPEKKTIPITNIVEAIMDPLNSSKKNLNITNEYLYFDPRITRGSHEKLPKSQTYNKSLVFIIGGGNYFEYQNLQEWVHQHENNNKKVIYGSTDIVTPNDFLKEISGLKK</sequence>
<dbReference type="EMBL" id="CP015058">
    <property type="protein sequence ID" value="QGN16928.1"/>
    <property type="molecule type" value="Genomic_DNA"/>
</dbReference>
<accession>A0ABX6F3D1</accession>
<protein>
    <submittedName>
        <fullName evidence="2">Protein SLY1</fullName>
    </submittedName>
</protein>
<dbReference type="InterPro" id="IPR036045">
    <property type="entry name" value="Sec1-like_sf"/>
</dbReference>
<dbReference type="Gene3D" id="3.90.830.10">
    <property type="entry name" value="Syntaxin Binding Protein 1, Chain A, domain 2"/>
    <property type="match status" value="1"/>
</dbReference>
<dbReference type="InterPro" id="IPR043127">
    <property type="entry name" value="Sec-1-like_dom3a"/>
</dbReference>
<evidence type="ECO:0000313" key="2">
    <source>
        <dbReference type="EMBL" id="QGN16928.1"/>
    </source>
</evidence>
<keyword evidence="3" id="KW-1185">Reference proteome</keyword>
<organism evidence="2 3">
    <name type="scientific">Kluyveromyces marxianus</name>
    <name type="common">Yeast</name>
    <name type="synonym">Candida kefyr</name>
    <dbReference type="NCBI Taxonomy" id="4911"/>
    <lineage>
        <taxon>Eukaryota</taxon>
        <taxon>Fungi</taxon>
        <taxon>Dikarya</taxon>
        <taxon>Ascomycota</taxon>
        <taxon>Saccharomycotina</taxon>
        <taxon>Saccharomycetes</taxon>
        <taxon>Saccharomycetales</taxon>
        <taxon>Saccharomycetaceae</taxon>
        <taxon>Kluyveromyces</taxon>
    </lineage>
</organism>
<dbReference type="Pfam" id="PF00995">
    <property type="entry name" value="Sec1"/>
    <property type="match status" value="1"/>
</dbReference>
<dbReference type="InterPro" id="IPR043154">
    <property type="entry name" value="Sec-1-like_dom1"/>
</dbReference>
<gene>
    <name evidence="2" type="primary">SLY1</name>
    <name evidence="2" type="ORF">FIM1_3655</name>
</gene>
<dbReference type="SUPFAM" id="SSF56815">
    <property type="entry name" value="Sec1/munc18-like (SM) proteins"/>
    <property type="match status" value="1"/>
</dbReference>